<accession>A0A1H0HJ41</accession>
<evidence type="ECO:0000313" key="17">
    <source>
        <dbReference type="Proteomes" id="UP000199651"/>
    </source>
</evidence>
<dbReference type="Pfam" id="PF00306">
    <property type="entry name" value="ATP-synt_ab_C"/>
    <property type="match status" value="1"/>
</dbReference>
<comment type="catalytic activity">
    <reaction evidence="12">
        <text>ATP + H2O + 4 H(+)(in) = ADP + phosphate + 5 H(+)(out)</text>
        <dbReference type="Rhea" id="RHEA:57720"/>
        <dbReference type="ChEBI" id="CHEBI:15377"/>
        <dbReference type="ChEBI" id="CHEBI:15378"/>
        <dbReference type="ChEBI" id="CHEBI:30616"/>
        <dbReference type="ChEBI" id="CHEBI:43474"/>
        <dbReference type="ChEBI" id="CHEBI:456216"/>
        <dbReference type="EC" id="7.1.2.2"/>
    </reaction>
</comment>
<evidence type="ECO:0000256" key="6">
    <source>
        <dbReference type="ARBA" id="ARBA00022840"/>
    </source>
</evidence>
<organism evidence="16 17">
    <name type="scientific">Actinokineospora alba</name>
    <dbReference type="NCBI Taxonomy" id="504798"/>
    <lineage>
        <taxon>Bacteria</taxon>
        <taxon>Bacillati</taxon>
        <taxon>Actinomycetota</taxon>
        <taxon>Actinomycetes</taxon>
        <taxon>Pseudonocardiales</taxon>
        <taxon>Pseudonocardiaceae</taxon>
        <taxon>Actinokineospora</taxon>
    </lineage>
</organism>
<evidence type="ECO:0000256" key="9">
    <source>
        <dbReference type="ARBA" id="ARBA00023136"/>
    </source>
</evidence>
<comment type="similarity">
    <text evidence="2 12">Belongs to the ATPase alpha/beta chains family.</text>
</comment>
<keyword evidence="12" id="KW-0375">Hydrogen ion transport</keyword>
<evidence type="ECO:0000256" key="4">
    <source>
        <dbReference type="ARBA" id="ARBA00022475"/>
    </source>
</evidence>
<dbReference type="InterPro" id="IPR005294">
    <property type="entry name" value="ATP_synth_F1_asu"/>
</dbReference>
<dbReference type="AlphaFoldDB" id="A0A1H0HJ41"/>
<dbReference type="InterPro" id="IPR033732">
    <property type="entry name" value="ATP_synth_F1_a_nt-bd_dom"/>
</dbReference>
<dbReference type="InterPro" id="IPR000194">
    <property type="entry name" value="ATPase_F1/V1/A1_a/bsu_nucl-bd"/>
</dbReference>
<sequence>MAELTISSDEIRSAIENYVSSYSPDVNREEVGTVSDTGDGIAHVEGLPSAMANELLEFAGGVLGVALNLDAREIGAAILGEYDKIEEGQEVKRTGRVLSVPVGDAFLGRVIDPLGAPIDGLGEIVAEEQRALELQAATVVQRQPVEEPLQTGLKAVDSMTPIGRGQRQLIIGDRKTGKTTVCVDTIINQKKAWETGDPKQQVRCIYVAIGQKGSTIAGVKTALEEAGALEYTTIVAAPASDSAGFKWLAPYTGSALGQHWMYQGKHVLIIFDDLTKQAEAYRAISLLLRRPPGREAYPGDVFYLHSRLLERCAKLSDELGGGSMTGLPIIETKANDISAYIPTNVISITDGQCFLESDLFNSGQRPAINVGTSVSRVGGAAQTKAMKKISGTLRLELAQYRELEAFAAFASDLDATSKAQLARGTRMMELLKQGQFSPMPVEEQVVSIYIGTKGYLDSVPVADVRRFESELLENLRHRNAGILDEIRVNKVLSDDNEERLVNAVEAFKENFTASDGSSVVVKDAEAEAMDAAAVGQETIKVAKTAPKK</sequence>
<evidence type="ECO:0000256" key="7">
    <source>
        <dbReference type="ARBA" id="ARBA00022967"/>
    </source>
</evidence>
<dbReference type="EMBL" id="FNJB01000002">
    <property type="protein sequence ID" value="SDO19226.1"/>
    <property type="molecule type" value="Genomic_DNA"/>
</dbReference>
<dbReference type="CDD" id="cd01132">
    <property type="entry name" value="F1-ATPase_alpha_CD"/>
    <property type="match status" value="1"/>
</dbReference>
<keyword evidence="10 12" id="KW-0139">CF(1)</keyword>
<evidence type="ECO:0000256" key="1">
    <source>
        <dbReference type="ARBA" id="ARBA00004370"/>
    </source>
</evidence>
<dbReference type="Pfam" id="PF00006">
    <property type="entry name" value="ATP-synt_ab"/>
    <property type="match status" value="1"/>
</dbReference>
<keyword evidence="7 12" id="KW-1278">Translocase</keyword>
<dbReference type="InterPro" id="IPR023366">
    <property type="entry name" value="ATP_synth_asu-like_sf"/>
</dbReference>
<dbReference type="GO" id="GO:0005886">
    <property type="term" value="C:plasma membrane"/>
    <property type="evidence" value="ECO:0007669"/>
    <property type="project" value="UniProtKB-SubCell"/>
</dbReference>
<feature type="binding site" evidence="12">
    <location>
        <begin position="172"/>
        <end position="179"/>
    </location>
    <ligand>
        <name>ATP</name>
        <dbReference type="ChEBI" id="CHEBI:30616"/>
    </ligand>
</feature>
<keyword evidence="17" id="KW-1185">Reference proteome</keyword>
<dbReference type="Gene3D" id="2.40.30.20">
    <property type="match status" value="1"/>
</dbReference>
<dbReference type="SUPFAM" id="SSF52540">
    <property type="entry name" value="P-loop containing nucleoside triphosphate hydrolases"/>
    <property type="match status" value="1"/>
</dbReference>
<evidence type="ECO:0000256" key="11">
    <source>
        <dbReference type="ARBA" id="ARBA00023310"/>
    </source>
</evidence>
<name>A0A1H0HJ41_9PSEU</name>
<dbReference type="PROSITE" id="PS00152">
    <property type="entry name" value="ATPASE_ALPHA_BETA"/>
    <property type="match status" value="1"/>
</dbReference>
<dbReference type="InterPro" id="IPR038376">
    <property type="entry name" value="ATP_synth_asu_C_sf"/>
</dbReference>
<feature type="domain" description="ATPase F1/V1/A1 complex alpha/beta subunit N-terminal" evidence="15">
    <location>
        <begin position="29"/>
        <end position="95"/>
    </location>
</feature>
<comment type="function">
    <text evidence="12">Produces ATP from ADP in the presence of a proton gradient across the membrane. The alpha chain is a regulatory subunit.</text>
</comment>
<dbReference type="NCBIfam" id="NF009884">
    <property type="entry name" value="PRK13343.1"/>
    <property type="match status" value="1"/>
</dbReference>
<evidence type="ECO:0000259" key="14">
    <source>
        <dbReference type="Pfam" id="PF00306"/>
    </source>
</evidence>
<dbReference type="NCBIfam" id="TIGR00962">
    <property type="entry name" value="atpA"/>
    <property type="match status" value="1"/>
</dbReference>
<dbReference type="PANTHER" id="PTHR48082">
    <property type="entry name" value="ATP SYNTHASE SUBUNIT ALPHA, MITOCHONDRIAL"/>
    <property type="match status" value="1"/>
</dbReference>
<reference evidence="17" key="1">
    <citation type="submission" date="2016-10" db="EMBL/GenBank/DDBJ databases">
        <authorList>
            <person name="Varghese N."/>
            <person name="Submissions S."/>
        </authorList>
    </citation>
    <scope>NUCLEOTIDE SEQUENCE [LARGE SCALE GENOMIC DNA]</scope>
    <source>
        <strain evidence="17">IBRC-M 10655</strain>
    </source>
</reference>
<evidence type="ECO:0000256" key="5">
    <source>
        <dbReference type="ARBA" id="ARBA00022741"/>
    </source>
</evidence>
<feature type="domain" description="ATPase F1/V1/A1 complex alpha/beta subunit nucleotide-binding" evidence="13">
    <location>
        <begin position="152"/>
        <end position="375"/>
    </location>
</feature>
<evidence type="ECO:0000313" key="16">
    <source>
        <dbReference type="EMBL" id="SDO19226.1"/>
    </source>
</evidence>
<protein>
    <recommendedName>
        <fullName evidence="12">ATP synthase subunit alpha</fullName>
        <ecNumber evidence="12">7.1.2.2</ecNumber>
    </recommendedName>
    <alternativeName>
        <fullName evidence="12">ATP synthase F1 sector subunit alpha</fullName>
    </alternativeName>
    <alternativeName>
        <fullName evidence="12">F-ATPase subunit alpha</fullName>
    </alternativeName>
</protein>
<dbReference type="InterPro" id="IPR036121">
    <property type="entry name" value="ATPase_F1/V1/A1_a/bsu_N_sf"/>
</dbReference>
<dbReference type="InterPro" id="IPR027417">
    <property type="entry name" value="P-loop_NTPase"/>
</dbReference>
<dbReference type="Pfam" id="PF02874">
    <property type="entry name" value="ATP-synt_ab_N"/>
    <property type="match status" value="1"/>
</dbReference>
<evidence type="ECO:0000259" key="15">
    <source>
        <dbReference type="Pfam" id="PF02874"/>
    </source>
</evidence>
<dbReference type="Gene3D" id="1.20.150.20">
    <property type="entry name" value="ATP synthase alpha/beta chain, C-terminal domain"/>
    <property type="match status" value="1"/>
</dbReference>
<dbReference type="FunFam" id="1.20.150.20:FF:000001">
    <property type="entry name" value="ATP synthase subunit alpha"/>
    <property type="match status" value="1"/>
</dbReference>
<dbReference type="HAMAP" id="MF_01346">
    <property type="entry name" value="ATP_synth_alpha_bact"/>
    <property type="match status" value="1"/>
</dbReference>
<keyword evidence="3 12" id="KW-0813">Transport</keyword>
<dbReference type="STRING" id="504798.SAMN05421871_101163"/>
<feature type="site" description="Required for activity" evidence="12">
    <location>
        <position position="373"/>
    </location>
</feature>
<dbReference type="Gene3D" id="3.40.50.300">
    <property type="entry name" value="P-loop containing nucleotide triphosphate hydrolases"/>
    <property type="match status" value="1"/>
</dbReference>
<keyword evidence="11 12" id="KW-0066">ATP synthesis</keyword>
<dbReference type="CDD" id="cd18116">
    <property type="entry name" value="ATP-synt_F1_alpha_N"/>
    <property type="match status" value="1"/>
</dbReference>
<dbReference type="GO" id="GO:0043531">
    <property type="term" value="F:ADP binding"/>
    <property type="evidence" value="ECO:0007669"/>
    <property type="project" value="TreeGrafter"/>
</dbReference>
<comment type="subcellular location">
    <subcellularLocation>
        <location evidence="12">Cell membrane</location>
        <topology evidence="12">Peripheral membrane protein</topology>
    </subcellularLocation>
    <subcellularLocation>
        <location evidence="1">Membrane</location>
    </subcellularLocation>
</comment>
<evidence type="ECO:0000256" key="10">
    <source>
        <dbReference type="ARBA" id="ARBA00023196"/>
    </source>
</evidence>
<evidence type="ECO:0000259" key="13">
    <source>
        <dbReference type="Pfam" id="PF00006"/>
    </source>
</evidence>
<dbReference type="CDD" id="cd18113">
    <property type="entry name" value="ATP-synt_F1_alpha_C"/>
    <property type="match status" value="1"/>
</dbReference>
<dbReference type="Proteomes" id="UP000199651">
    <property type="component" value="Unassembled WGS sequence"/>
</dbReference>
<evidence type="ECO:0000256" key="3">
    <source>
        <dbReference type="ARBA" id="ARBA00022448"/>
    </source>
</evidence>
<dbReference type="GO" id="GO:0046933">
    <property type="term" value="F:proton-transporting ATP synthase activity, rotational mechanism"/>
    <property type="evidence" value="ECO:0007669"/>
    <property type="project" value="UniProtKB-UniRule"/>
</dbReference>
<dbReference type="InterPro" id="IPR020003">
    <property type="entry name" value="ATPase_a/bsu_AS"/>
</dbReference>
<proteinExistence type="inferred from homology"/>
<dbReference type="SUPFAM" id="SSF47917">
    <property type="entry name" value="C-terminal domain of alpha and beta subunits of F1 ATP synthase"/>
    <property type="match status" value="1"/>
</dbReference>
<keyword evidence="9 12" id="KW-0472">Membrane</keyword>
<dbReference type="GO" id="GO:0005524">
    <property type="term" value="F:ATP binding"/>
    <property type="evidence" value="ECO:0007669"/>
    <property type="project" value="UniProtKB-UniRule"/>
</dbReference>
<evidence type="ECO:0000256" key="2">
    <source>
        <dbReference type="ARBA" id="ARBA00008936"/>
    </source>
</evidence>
<dbReference type="InterPro" id="IPR000793">
    <property type="entry name" value="ATP_synth_asu_C"/>
</dbReference>
<dbReference type="EC" id="7.1.2.2" evidence="12"/>
<dbReference type="SUPFAM" id="SSF50615">
    <property type="entry name" value="N-terminal domain of alpha and beta subunits of F1 ATP synthase"/>
    <property type="match status" value="1"/>
</dbReference>
<keyword evidence="4 12" id="KW-1003">Cell membrane</keyword>
<dbReference type="InterPro" id="IPR004100">
    <property type="entry name" value="ATPase_F1/V1/A1_a/bsu_N"/>
</dbReference>
<dbReference type="FunFam" id="3.40.50.300:FF:000002">
    <property type="entry name" value="ATP synthase subunit alpha"/>
    <property type="match status" value="1"/>
</dbReference>
<feature type="domain" description="ATP synthase alpha subunit C-terminal" evidence="14">
    <location>
        <begin position="382"/>
        <end position="507"/>
    </location>
</feature>
<dbReference type="PANTHER" id="PTHR48082:SF2">
    <property type="entry name" value="ATP SYNTHASE SUBUNIT ALPHA, MITOCHONDRIAL"/>
    <property type="match status" value="1"/>
</dbReference>
<dbReference type="RefSeq" id="WP_091370496.1">
    <property type="nucleotide sequence ID" value="NZ_FNDV01000001.1"/>
</dbReference>
<dbReference type="OrthoDB" id="9803053at2"/>
<evidence type="ECO:0000256" key="8">
    <source>
        <dbReference type="ARBA" id="ARBA00023065"/>
    </source>
</evidence>
<keyword evidence="8 12" id="KW-0406">Ion transport</keyword>
<keyword evidence="6 12" id="KW-0067">ATP-binding</keyword>
<dbReference type="GO" id="GO:0045259">
    <property type="term" value="C:proton-transporting ATP synthase complex"/>
    <property type="evidence" value="ECO:0007669"/>
    <property type="project" value="UniProtKB-KW"/>
</dbReference>
<evidence type="ECO:0000256" key="12">
    <source>
        <dbReference type="HAMAP-Rule" id="MF_01346"/>
    </source>
</evidence>
<gene>
    <name evidence="12" type="primary">atpA</name>
    <name evidence="16" type="ORF">SAMN05192558_102140</name>
</gene>
<keyword evidence="5 12" id="KW-0547">Nucleotide-binding</keyword>